<dbReference type="Proteomes" id="UP000054279">
    <property type="component" value="Unassembled WGS sequence"/>
</dbReference>
<feature type="compositionally biased region" description="Low complexity" evidence="1">
    <location>
        <begin position="149"/>
        <end position="160"/>
    </location>
</feature>
<keyword evidence="3" id="KW-1185">Reference proteome</keyword>
<name>A0A0C9TKC5_SPHS4</name>
<feature type="region of interest" description="Disordered" evidence="1">
    <location>
        <begin position="135"/>
        <end position="169"/>
    </location>
</feature>
<feature type="region of interest" description="Disordered" evidence="1">
    <location>
        <begin position="1"/>
        <end position="109"/>
    </location>
</feature>
<feature type="non-terminal residue" evidence="2">
    <location>
        <position position="1"/>
    </location>
</feature>
<feature type="compositionally biased region" description="Low complexity" evidence="1">
    <location>
        <begin position="53"/>
        <end position="65"/>
    </location>
</feature>
<feature type="compositionally biased region" description="Polar residues" evidence="1">
    <location>
        <begin position="87"/>
        <end position="99"/>
    </location>
</feature>
<organism evidence="2 3">
    <name type="scientific">Sphaerobolus stellatus (strain SS14)</name>
    <dbReference type="NCBI Taxonomy" id="990650"/>
    <lineage>
        <taxon>Eukaryota</taxon>
        <taxon>Fungi</taxon>
        <taxon>Dikarya</taxon>
        <taxon>Basidiomycota</taxon>
        <taxon>Agaricomycotina</taxon>
        <taxon>Agaricomycetes</taxon>
        <taxon>Phallomycetidae</taxon>
        <taxon>Geastrales</taxon>
        <taxon>Sphaerobolaceae</taxon>
        <taxon>Sphaerobolus</taxon>
    </lineage>
</organism>
<feature type="region of interest" description="Disordered" evidence="1">
    <location>
        <begin position="190"/>
        <end position="214"/>
    </location>
</feature>
<proteinExistence type="predicted"/>
<sequence>MDSGNANRNEEPPRKKRRVALPTFESSFANSSSSPSKPGPSKSKSSIRIPSGFASFTSEFTTSSDDAFKKSRTPITNLPAKPISRGPLTTESDTSQVPESISFRKGSNVKQRHLTAALTEFATSFEVPLPVLKPRSRTGTTSKPKDTFNNLNIPMLNLPNEGSSETRIREPDIPKPLISRTPLRILKPPSITTTLDKTPISKPETSMSIFPPPIHVASKTPESAVKKDMTSVVSHLESLRTTVS</sequence>
<dbReference type="HOGENOM" id="CLU_1140344_0_0_1"/>
<evidence type="ECO:0000313" key="2">
    <source>
        <dbReference type="EMBL" id="KIJ30203.1"/>
    </source>
</evidence>
<accession>A0A0C9TKC5</accession>
<dbReference type="AlphaFoldDB" id="A0A0C9TKC5"/>
<protein>
    <submittedName>
        <fullName evidence="2">Uncharacterized protein</fullName>
    </submittedName>
</protein>
<evidence type="ECO:0000256" key="1">
    <source>
        <dbReference type="SAM" id="MobiDB-lite"/>
    </source>
</evidence>
<dbReference type="EMBL" id="KN837267">
    <property type="protein sequence ID" value="KIJ30203.1"/>
    <property type="molecule type" value="Genomic_DNA"/>
</dbReference>
<gene>
    <name evidence="2" type="ORF">M422DRAFT_268349</name>
</gene>
<evidence type="ECO:0000313" key="3">
    <source>
        <dbReference type="Proteomes" id="UP000054279"/>
    </source>
</evidence>
<reference evidence="2 3" key="1">
    <citation type="submission" date="2014-06" db="EMBL/GenBank/DDBJ databases">
        <title>Evolutionary Origins and Diversification of the Mycorrhizal Mutualists.</title>
        <authorList>
            <consortium name="DOE Joint Genome Institute"/>
            <consortium name="Mycorrhizal Genomics Consortium"/>
            <person name="Kohler A."/>
            <person name="Kuo A."/>
            <person name="Nagy L.G."/>
            <person name="Floudas D."/>
            <person name="Copeland A."/>
            <person name="Barry K.W."/>
            <person name="Cichocki N."/>
            <person name="Veneault-Fourrey C."/>
            <person name="LaButti K."/>
            <person name="Lindquist E.A."/>
            <person name="Lipzen A."/>
            <person name="Lundell T."/>
            <person name="Morin E."/>
            <person name="Murat C."/>
            <person name="Riley R."/>
            <person name="Ohm R."/>
            <person name="Sun H."/>
            <person name="Tunlid A."/>
            <person name="Henrissat B."/>
            <person name="Grigoriev I.V."/>
            <person name="Hibbett D.S."/>
            <person name="Martin F."/>
        </authorList>
    </citation>
    <scope>NUCLEOTIDE SEQUENCE [LARGE SCALE GENOMIC DNA]</scope>
    <source>
        <strain evidence="2 3">SS14</strain>
    </source>
</reference>
<feature type="compositionally biased region" description="Low complexity" evidence="1">
    <location>
        <begin position="26"/>
        <end position="46"/>
    </location>
</feature>